<gene>
    <name evidence="3" type="ORF">NE695_00405</name>
</gene>
<dbReference type="Gene3D" id="2.60.120.10">
    <property type="entry name" value="Jelly Rolls"/>
    <property type="match status" value="1"/>
</dbReference>
<dbReference type="InterPro" id="IPR013096">
    <property type="entry name" value="Cupin_2"/>
</dbReference>
<dbReference type="GeneID" id="90532340"/>
<dbReference type="EMBL" id="JANFZH010000001">
    <property type="protein sequence ID" value="MCQ4838371.1"/>
    <property type="molecule type" value="Genomic_DNA"/>
</dbReference>
<evidence type="ECO:0000259" key="2">
    <source>
        <dbReference type="Pfam" id="PF07883"/>
    </source>
</evidence>
<sequence length="157" mass="17832">MRKEILLTSRDMLPVREKAEHELYEYRKQEITSRAEFDTCYAAFYEISPGKANYPYHYHTASTELFYIIGGEGVLETPEGEKRVKAGDVIVCPPGERAAHLLRNPSETETLSYLDVDTVQSPEVVRYPRSGKTGVIVHNVSAGFFRDADSVDYYEGE</sequence>
<dbReference type="InterPro" id="IPR051610">
    <property type="entry name" value="GPI/OXD"/>
</dbReference>
<protein>
    <submittedName>
        <fullName evidence="3">Cupin domain-containing protein</fullName>
    </submittedName>
</protein>
<dbReference type="PANTHER" id="PTHR35848">
    <property type="entry name" value="OXALATE-BINDING PROTEIN"/>
    <property type="match status" value="1"/>
</dbReference>
<dbReference type="Proteomes" id="UP001524473">
    <property type="component" value="Unassembled WGS sequence"/>
</dbReference>
<keyword evidence="4" id="KW-1185">Reference proteome</keyword>
<proteinExistence type="predicted"/>
<dbReference type="PANTHER" id="PTHR35848:SF6">
    <property type="entry name" value="CUPIN TYPE-2 DOMAIN-CONTAINING PROTEIN"/>
    <property type="match status" value="1"/>
</dbReference>
<keyword evidence="1" id="KW-0479">Metal-binding</keyword>
<dbReference type="InterPro" id="IPR011051">
    <property type="entry name" value="RmlC_Cupin_sf"/>
</dbReference>
<accession>A0ABT1RUM6</accession>
<dbReference type="SUPFAM" id="SSF51182">
    <property type="entry name" value="RmlC-like cupins"/>
    <property type="match status" value="1"/>
</dbReference>
<dbReference type="InterPro" id="IPR014710">
    <property type="entry name" value="RmlC-like_jellyroll"/>
</dbReference>
<organism evidence="3 4">
    <name type="scientific">Neglectibacter timonensis</name>
    <dbReference type="NCBI Taxonomy" id="1776382"/>
    <lineage>
        <taxon>Bacteria</taxon>
        <taxon>Bacillati</taxon>
        <taxon>Bacillota</taxon>
        <taxon>Clostridia</taxon>
        <taxon>Eubacteriales</taxon>
        <taxon>Oscillospiraceae</taxon>
        <taxon>Neglectibacter</taxon>
    </lineage>
</organism>
<dbReference type="Pfam" id="PF07883">
    <property type="entry name" value="Cupin_2"/>
    <property type="match status" value="1"/>
</dbReference>
<dbReference type="RefSeq" id="WP_066863653.1">
    <property type="nucleotide sequence ID" value="NZ_CABKVV010000013.1"/>
</dbReference>
<feature type="domain" description="Cupin type-2" evidence="2">
    <location>
        <begin position="44"/>
        <end position="116"/>
    </location>
</feature>
<evidence type="ECO:0000256" key="1">
    <source>
        <dbReference type="ARBA" id="ARBA00022723"/>
    </source>
</evidence>
<reference evidence="3 4" key="1">
    <citation type="submission" date="2022-06" db="EMBL/GenBank/DDBJ databases">
        <title>Isolation of gut microbiota from human fecal samples.</title>
        <authorList>
            <person name="Pamer E.G."/>
            <person name="Barat B."/>
            <person name="Waligurski E."/>
            <person name="Medina S."/>
            <person name="Paddock L."/>
            <person name="Mostad J."/>
        </authorList>
    </citation>
    <scope>NUCLEOTIDE SEQUENCE [LARGE SCALE GENOMIC DNA]</scope>
    <source>
        <strain evidence="3 4">DFI.9.73</strain>
    </source>
</reference>
<comment type="caution">
    <text evidence="3">The sequence shown here is derived from an EMBL/GenBank/DDBJ whole genome shotgun (WGS) entry which is preliminary data.</text>
</comment>
<evidence type="ECO:0000313" key="3">
    <source>
        <dbReference type="EMBL" id="MCQ4838371.1"/>
    </source>
</evidence>
<evidence type="ECO:0000313" key="4">
    <source>
        <dbReference type="Proteomes" id="UP001524473"/>
    </source>
</evidence>
<name>A0ABT1RUM6_9FIRM</name>